<proteinExistence type="predicted"/>
<dbReference type="KEGG" id="nvn:NVIE_020460"/>
<keyword evidence="2" id="KW-0560">Oxidoreductase</keyword>
<keyword evidence="3" id="KW-0408">Iron</keyword>
<dbReference type="EMBL" id="CP007536">
    <property type="protein sequence ID" value="AIC16304.1"/>
    <property type="molecule type" value="Genomic_DNA"/>
</dbReference>
<dbReference type="PANTHER" id="PTHR35457:SF1">
    <property type="entry name" value="HEME A SYNTHASE"/>
    <property type="match status" value="1"/>
</dbReference>
<feature type="transmembrane region" description="Helical" evidence="4">
    <location>
        <begin position="47"/>
        <end position="68"/>
    </location>
</feature>
<dbReference type="PANTHER" id="PTHR35457">
    <property type="entry name" value="HEME A SYNTHASE"/>
    <property type="match status" value="1"/>
</dbReference>
<keyword evidence="4" id="KW-0472">Membrane</keyword>
<evidence type="ECO:0000313" key="6">
    <source>
        <dbReference type="Proteomes" id="UP000027093"/>
    </source>
</evidence>
<keyword evidence="4" id="KW-1133">Transmembrane helix</keyword>
<dbReference type="InterPro" id="IPR050450">
    <property type="entry name" value="COX15/CtaA_HemeA_synthase"/>
</dbReference>
<organism evidence="5 6">
    <name type="scientific">Nitrososphaera viennensis EN76</name>
    <dbReference type="NCBI Taxonomy" id="926571"/>
    <lineage>
        <taxon>Archaea</taxon>
        <taxon>Nitrososphaerota</taxon>
        <taxon>Nitrososphaeria</taxon>
        <taxon>Nitrososphaerales</taxon>
        <taxon>Nitrososphaeraceae</taxon>
        <taxon>Nitrososphaera</taxon>
    </lineage>
</organism>
<evidence type="ECO:0000256" key="3">
    <source>
        <dbReference type="ARBA" id="ARBA00023004"/>
    </source>
</evidence>
<dbReference type="GeneID" id="74947284"/>
<dbReference type="OrthoDB" id="336837at2157"/>
<protein>
    <submittedName>
        <fullName evidence="5">Putative cytochrome oxidase assembly protein</fullName>
    </submittedName>
</protein>
<keyword evidence="1" id="KW-0479">Metal-binding</keyword>
<keyword evidence="4" id="KW-0812">Transmembrane</keyword>
<evidence type="ECO:0000256" key="2">
    <source>
        <dbReference type="ARBA" id="ARBA00023002"/>
    </source>
</evidence>
<gene>
    <name evidence="5" type="primary">ctaA2</name>
    <name evidence="5" type="ORF">NVIE_020460</name>
</gene>
<sequence>MRSKYLERLFPAGVARLIIGQGSETPQNRVTEKKTEAAEEPRLKRSVIVISFISLGLVYSVMLIGVFLSSGPITENGLACTDWPLCPNGFGAPEERYLMEYVHRLVAAITAGFVYATAIIVPSSVRRAKMAAVIAAAIVSWQLVLGFLTVTTFLHPIAVASHLSTGISVFAFALLTFLWVGIWRKHWRY</sequence>
<dbReference type="GO" id="GO:0016491">
    <property type="term" value="F:oxidoreductase activity"/>
    <property type="evidence" value="ECO:0007669"/>
    <property type="project" value="UniProtKB-KW"/>
</dbReference>
<accession>A0A060HI99</accession>
<name>A0A060HI99_9ARCH</name>
<dbReference type="HOGENOM" id="CLU_1529149_0_0_2"/>
<evidence type="ECO:0000256" key="4">
    <source>
        <dbReference type="SAM" id="Phobius"/>
    </source>
</evidence>
<keyword evidence="6" id="KW-1185">Reference proteome</keyword>
<evidence type="ECO:0000313" key="5">
    <source>
        <dbReference type="EMBL" id="AIC16304.1"/>
    </source>
</evidence>
<evidence type="ECO:0000256" key="1">
    <source>
        <dbReference type="ARBA" id="ARBA00022723"/>
    </source>
</evidence>
<dbReference type="Proteomes" id="UP000027093">
    <property type="component" value="Chromosome"/>
</dbReference>
<reference evidence="5 6" key="1">
    <citation type="journal article" date="2014" name="Int. J. Syst. Evol. Microbiol.">
        <title>Nitrososphaera viennensis gen. nov., sp. nov., an aerobic and mesophilic, ammonia-oxidizing archaeon from soil and a member of the archaeal phylum Thaumarchaeota.</title>
        <authorList>
            <person name="Stieglmeier M."/>
            <person name="Klingl A."/>
            <person name="Alves R.J."/>
            <person name="Rittmann S.K."/>
            <person name="Melcher M."/>
            <person name="Leisch N."/>
            <person name="Schleper C."/>
        </authorList>
    </citation>
    <scope>NUCLEOTIDE SEQUENCE [LARGE SCALE GENOMIC DNA]</scope>
    <source>
        <strain evidence="5">EN76</strain>
    </source>
</reference>
<feature type="transmembrane region" description="Helical" evidence="4">
    <location>
        <begin position="133"/>
        <end position="157"/>
    </location>
</feature>
<dbReference type="AlphaFoldDB" id="A0A060HI99"/>
<dbReference type="RefSeq" id="WP_084790758.1">
    <property type="nucleotide sequence ID" value="NZ_CP007536.1"/>
</dbReference>
<feature type="transmembrane region" description="Helical" evidence="4">
    <location>
        <begin position="101"/>
        <end position="121"/>
    </location>
</feature>
<dbReference type="GO" id="GO:0046872">
    <property type="term" value="F:metal ion binding"/>
    <property type="evidence" value="ECO:0007669"/>
    <property type="project" value="UniProtKB-KW"/>
</dbReference>
<feature type="transmembrane region" description="Helical" evidence="4">
    <location>
        <begin position="163"/>
        <end position="183"/>
    </location>
</feature>
<dbReference type="STRING" id="926571.NVIE_020460"/>